<dbReference type="PANTHER" id="PTHR23514">
    <property type="entry name" value="BYPASS OF STOP CODON PROTEIN 6"/>
    <property type="match status" value="1"/>
</dbReference>
<feature type="transmembrane region" description="Helical" evidence="5">
    <location>
        <begin position="253"/>
        <end position="270"/>
    </location>
</feature>
<evidence type="ECO:0000259" key="6">
    <source>
        <dbReference type="PROSITE" id="PS50850"/>
    </source>
</evidence>
<protein>
    <submittedName>
        <fullName evidence="7">MFS family permease</fullName>
    </submittedName>
</protein>
<feature type="transmembrane region" description="Helical" evidence="5">
    <location>
        <begin position="109"/>
        <end position="129"/>
    </location>
</feature>
<reference evidence="7 8" key="1">
    <citation type="submission" date="2020-08" db="EMBL/GenBank/DDBJ databases">
        <title>Genomic Encyclopedia of Type Strains, Phase IV (KMG-IV): sequencing the most valuable type-strain genomes for metagenomic binning, comparative biology and taxonomic classification.</title>
        <authorList>
            <person name="Goeker M."/>
        </authorList>
    </citation>
    <scope>NUCLEOTIDE SEQUENCE [LARGE SCALE GENOMIC DNA]</scope>
    <source>
        <strain evidence="7 8">DSM 22336</strain>
    </source>
</reference>
<dbReference type="InterPro" id="IPR051788">
    <property type="entry name" value="MFS_Transporter"/>
</dbReference>
<feature type="transmembrane region" description="Helical" evidence="5">
    <location>
        <begin position="86"/>
        <end position="103"/>
    </location>
</feature>
<dbReference type="EMBL" id="JACIIU010000007">
    <property type="protein sequence ID" value="MBB6261333.1"/>
    <property type="molecule type" value="Genomic_DNA"/>
</dbReference>
<dbReference type="Proteomes" id="UP000555393">
    <property type="component" value="Unassembled WGS sequence"/>
</dbReference>
<sequence length="398" mass="42223">MTNLSPKITLHQRLKTAFPPSRLAVALLFLMNGYIFGSWAPRIPEFATRLGFDSAQMGLMILIFGIGSVLFMPLSGALCARFGSAIIVKVSALAVVPVLFLISLVQHEIVAVIVLFYFGGFIAAMDVAMNANAVAMEKSLRCAVMSSCHAFWSLGGLLGAGSAGYLLTHIGSVGHGVIVSVVAGLLVAFAWSRILEDKISEASERPKLSLPRQPLPWLIGVLALFSMIPEGAIMDWSSYYLRQDYGASVETASFTFAAFSLTMAMMRFAGDSVRDRFGAVNTLRACTLVAITGLLIAAFAPTPWLAIAGFAVCGIGISNMAPIIFSMAGNVPGVVPSVSLSITTSLGYSGTLVAPSLIGWIAKFHGFALVFACLPLLLLVVLVFSKLARFADHNHGGH</sequence>
<evidence type="ECO:0000313" key="8">
    <source>
        <dbReference type="Proteomes" id="UP000555393"/>
    </source>
</evidence>
<keyword evidence="8" id="KW-1185">Reference proteome</keyword>
<feature type="transmembrane region" description="Helical" evidence="5">
    <location>
        <begin position="364"/>
        <end position="384"/>
    </location>
</feature>
<feature type="transmembrane region" description="Helical" evidence="5">
    <location>
        <begin position="282"/>
        <end position="300"/>
    </location>
</feature>
<keyword evidence="2 5" id="KW-0812">Transmembrane</keyword>
<accession>A0A841LT96</accession>
<name>A0A841LT96_9HYPH</name>
<feature type="domain" description="Major facilitator superfamily (MFS) profile" evidence="6">
    <location>
        <begin position="21"/>
        <end position="389"/>
    </location>
</feature>
<evidence type="ECO:0000256" key="4">
    <source>
        <dbReference type="ARBA" id="ARBA00023136"/>
    </source>
</evidence>
<dbReference type="InterPro" id="IPR011701">
    <property type="entry name" value="MFS"/>
</dbReference>
<dbReference type="Gene3D" id="1.20.1250.20">
    <property type="entry name" value="MFS general substrate transporter like domains"/>
    <property type="match status" value="2"/>
</dbReference>
<comment type="subcellular location">
    <subcellularLocation>
        <location evidence="1">Membrane</location>
        <topology evidence="1">Multi-pass membrane protein</topology>
    </subcellularLocation>
</comment>
<feature type="transmembrane region" description="Helical" evidence="5">
    <location>
        <begin position="21"/>
        <end position="39"/>
    </location>
</feature>
<feature type="transmembrane region" description="Helical" evidence="5">
    <location>
        <begin position="215"/>
        <end position="233"/>
    </location>
</feature>
<feature type="transmembrane region" description="Helical" evidence="5">
    <location>
        <begin position="150"/>
        <end position="167"/>
    </location>
</feature>
<keyword evidence="3 5" id="KW-1133">Transmembrane helix</keyword>
<dbReference type="Pfam" id="PF07690">
    <property type="entry name" value="MFS_1"/>
    <property type="match status" value="1"/>
</dbReference>
<evidence type="ECO:0000313" key="7">
    <source>
        <dbReference type="EMBL" id="MBB6261333.1"/>
    </source>
</evidence>
<feature type="transmembrane region" description="Helical" evidence="5">
    <location>
        <begin position="337"/>
        <end position="358"/>
    </location>
</feature>
<dbReference type="InterPro" id="IPR020846">
    <property type="entry name" value="MFS_dom"/>
</dbReference>
<proteinExistence type="predicted"/>
<feature type="transmembrane region" description="Helical" evidence="5">
    <location>
        <begin position="59"/>
        <end position="79"/>
    </location>
</feature>
<dbReference type="PROSITE" id="PS50850">
    <property type="entry name" value="MFS"/>
    <property type="match status" value="1"/>
</dbReference>
<gene>
    <name evidence="7" type="ORF">FHS77_001884</name>
</gene>
<dbReference type="InterPro" id="IPR036259">
    <property type="entry name" value="MFS_trans_sf"/>
</dbReference>
<organism evidence="7 8">
    <name type="scientific">Paenochrobactrum gallinarii</name>
    <dbReference type="NCBI Taxonomy" id="643673"/>
    <lineage>
        <taxon>Bacteria</taxon>
        <taxon>Pseudomonadati</taxon>
        <taxon>Pseudomonadota</taxon>
        <taxon>Alphaproteobacteria</taxon>
        <taxon>Hyphomicrobiales</taxon>
        <taxon>Brucellaceae</taxon>
        <taxon>Paenochrobactrum</taxon>
    </lineage>
</organism>
<dbReference type="GO" id="GO:0016020">
    <property type="term" value="C:membrane"/>
    <property type="evidence" value="ECO:0007669"/>
    <property type="project" value="UniProtKB-SubCell"/>
</dbReference>
<dbReference type="CDD" id="cd17393">
    <property type="entry name" value="MFS_MosC_like"/>
    <property type="match status" value="1"/>
</dbReference>
<comment type="caution">
    <text evidence="7">The sequence shown here is derived from an EMBL/GenBank/DDBJ whole genome shotgun (WGS) entry which is preliminary data.</text>
</comment>
<dbReference type="AlphaFoldDB" id="A0A841LT96"/>
<feature type="transmembrane region" description="Helical" evidence="5">
    <location>
        <begin position="173"/>
        <end position="194"/>
    </location>
</feature>
<evidence type="ECO:0000256" key="1">
    <source>
        <dbReference type="ARBA" id="ARBA00004141"/>
    </source>
</evidence>
<dbReference type="PANTHER" id="PTHR23514:SF13">
    <property type="entry name" value="INNER MEMBRANE PROTEIN YBJJ"/>
    <property type="match status" value="1"/>
</dbReference>
<evidence type="ECO:0000256" key="2">
    <source>
        <dbReference type="ARBA" id="ARBA00022692"/>
    </source>
</evidence>
<dbReference type="GO" id="GO:0022857">
    <property type="term" value="F:transmembrane transporter activity"/>
    <property type="evidence" value="ECO:0007669"/>
    <property type="project" value="InterPro"/>
</dbReference>
<evidence type="ECO:0000256" key="5">
    <source>
        <dbReference type="SAM" id="Phobius"/>
    </source>
</evidence>
<feature type="transmembrane region" description="Helical" evidence="5">
    <location>
        <begin position="306"/>
        <end position="325"/>
    </location>
</feature>
<dbReference type="SUPFAM" id="SSF103473">
    <property type="entry name" value="MFS general substrate transporter"/>
    <property type="match status" value="1"/>
</dbReference>
<evidence type="ECO:0000256" key="3">
    <source>
        <dbReference type="ARBA" id="ARBA00022989"/>
    </source>
</evidence>
<keyword evidence="4 5" id="KW-0472">Membrane</keyword>